<evidence type="ECO:0000256" key="1">
    <source>
        <dbReference type="SAM" id="Phobius"/>
    </source>
</evidence>
<feature type="transmembrane region" description="Helical" evidence="1">
    <location>
        <begin position="78"/>
        <end position="103"/>
    </location>
</feature>
<dbReference type="AlphaFoldDB" id="X0VBV6"/>
<accession>X0VBV6</accession>
<keyword evidence="1" id="KW-0812">Transmembrane</keyword>
<name>X0VBV6_9ZZZZ</name>
<organism evidence="2">
    <name type="scientific">marine sediment metagenome</name>
    <dbReference type="NCBI Taxonomy" id="412755"/>
    <lineage>
        <taxon>unclassified sequences</taxon>
        <taxon>metagenomes</taxon>
        <taxon>ecological metagenomes</taxon>
    </lineage>
</organism>
<feature type="transmembrane region" description="Helical" evidence="1">
    <location>
        <begin position="20"/>
        <end position="40"/>
    </location>
</feature>
<proteinExistence type="predicted"/>
<sequence length="106" mass="11269">MNPSSEVPESRREARLLRALFWALLATFVLVLGSILVPFLELLGGTGFLALLGAYCVLGLALLLLSIRAKHVGAMRKFLILTGASSVGLAVSSVLHNVFYGLATLT</sequence>
<feature type="non-terminal residue" evidence="2">
    <location>
        <position position="106"/>
    </location>
</feature>
<keyword evidence="1" id="KW-0472">Membrane</keyword>
<feature type="transmembrane region" description="Helical" evidence="1">
    <location>
        <begin position="46"/>
        <end position="66"/>
    </location>
</feature>
<dbReference type="EMBL" id="BARS01033824">
    <property type="protein sequence ID" value="GAG15574.1"/>
    <property type="molecule type" value="Genomic_DNA"/>
</dbReference>
<comment type="caution">
    <text evidence="2">The sequence shown here is derived from an EMBL/GenBank/DDBJ whole genome shotgun (WGS) entry which is preliminary data.</text>
</comment>
<reference evidence="2" key="1">
    <citation type="journal article" date="2014" name="Front. Microbiol.">
        <title>High frequency of phylogenetically diverse reductive dehalogenase-homologous genes in deep subseafloor sedimentary metagenomes.</title>
        <authorList>
            <person name="Kawai M."/>
            <person name="Futagami T."/>
            <person name="Toyoda A."/>
            <person name="Takaki Y."/>
            <person name="Nishi S."/>
            <person name="Hori S."/>
            <person name="Arai W."/>
            <person name="Tsubouchi T."/>
            <person name="Morono Y."/>
            <person name="Uchiyama I."/>
            <person name="Ito T."/>
            <person name="Fujiyama A."/>
            <person name="Inagaki F."/>
            <person name="Takami H."/>
        </authorList>
    </citation>
    <scope>NUCLEOTIDE SEQUENCE</scope>
    <source>
        <strain evidence="2">Expedition CK06-06</strain>
    </source>
</reference>
<protein>
    <submittedName>
        <fullName evidence="2">Uncharacterized protein</fullName>
    </submittedName>
</protein>
<evidence type="ECO:0000313" key="2">
    <source>
        <dbReference type="EMBL" id="GAG15574.1"/>
    </source>
</evidence>
<gene>
    <name evidence="2" type="ORF">S01H1_52339</name>
</gene>
<keyword evidence="1" id="KW-1133">Transmembrane helix</keyword>